<feature type="domain" description="ELM2" evidence="4">
    <location>
        <begin position="1"/>
        <end position="45"/>
    </location>
</feature>
<keyword evidence="6" id="KW-1185">Reference proteome</keyword>
<proteinExistence type="predicted"/>
<keyword evidence="2" id="KW-0804">Transcription</keyword>
<sequence>VTELLNMACSSVMPGGGTNLELALHCLHEARGNVLEALEMLLFGGPQKSESHPLANYHYTG</sequence>
<name>A0A091KZJ2_CATAU</name>
<accession>A0A091KZJ2</accession>
<dbReference type="PROSITE" id="PS51156">
    <property type="entry name" value="ELM2"/>
    <property type="match status" value="1"/>
</dbReference>
<protein>
    <recommendedName>
        <fullName evidence="4">ELM2 domain-containing protein</fullName>
    </recommendedName>
</protein>
<dbReference type="InterPro" id="IPR000949">
    <property type="entry name" value="ELM2_dom"/>
</dbReference>
<feature type="non-terminal residue" evidence="5">
    <location>
        <position position="1"/>
    </location>
</feature>
<dbReference type="GO" id="GO:0006357">
    <property type="term" value="P:regulation of transcription by RNA polymerase II"/>
    <property type="evidence" value="ECO:0007669"/>
    <property type="project" value="TreeGrafter"/>
</dbReference>
<feature type="non-terminal residue" evidence="5">
    <location>
        <position position="61"/>
    </location>
</feature>
<dbReference type="PANTHER" id="PTHR16089:SF23">
    <property type="entry name" value="ZINC FINGER PROTEIN 541"/>
    <property type="match status" value="1"/>
</dbReference>
<dbReference type="InterPro" id="IPR051066">
    <property type="entry name" value="Trans_reg/Corepressor"/>
</dbReference>
<dbReference type="GO" id="GO:0003714">
    <property type="term" value="F:transcription corepressor activity"/>
    <property type="evidence" value="ECO:0007669"/>
    <property type="project" value="TreeGrafter"/>
</dbReference>
<keyword evidence="3" id="KW-0539">Nucleus</keyword>
<organism evidence="5 6">
    <name type="scientific">Cathartes aura</name>
    <name type="common">Turkey vulture</name>
    <name type="synonym">Vultur aura</name>
    <dbReference type="NCBI Taxonomy" id="43455"/>
    <lineage>
        <taxon>Eukaryota</taxon>
        <taxon>Metazoa</taxon>
        <taxon>Chordata</taxon>
        <taxon>Craniata</taxon>
        <taxon>Vertebrata</taxon>
        <taxon>Euteleostomi</taxon>
        <taxon>Archelosauria</taxon>
        <taxon>Archosauria</taxon>
        <taxon>Dinosauria</taxon>
        <taxon>Saurischia</taxon>
        <taxon>Theropoda</taxon>
        <taxon>Coelurosauria</taxon>
        <taxon>Aves</taxon>
        <taxon>Neognathae</taxon>
        <taxon>Neoaves</taxon>
        <taxon>Telluraves</taxon>
        <taxon>Accipitrimorphae</taxon>
        <taxon>Accipitriformes</taxon>
        <taxon>Cathartidae</taxon>
        <taxon>Cathartes</taxon>
    </lineage>
</organism>
<dbReference type="OrthoDB" id="10258692at2759"/>
<dbReference type="EMBL" id="KL291178">
    <property type="protein sequence ID" value="KFP49604.1"/>
    <property type="molecule type" value="Genomic_DNA"/>
</dbReference>
<dbReference type="AlphaFoldDB" id="A0A091KZJ2"/>
<dbReference type="Proteomes" id="UP000053745">
    <property type="component" value="Unassembled WGS sequence"/>
</dbReference>
<dbReference type="GO" id="GO:0005667">
    <property type="term" value="C:transcription regulator complex"/>
    <property type="evidence" value="ECO:0007669"/>
    <property type="project" value="TreeGrafter"/>
</dbReference>
<dbReference type="PANTHER" id="PTHR16089">
    <property type="entry name" value="REST COREPRESSOR COREST PROTEIN-RELATED"/>
    <property type="match status" value="1"/>
</dbReference>
<evidence type="ECO:0000256" key="3">
    <source>
        <dbReference type="ARBA" id="ARBA00023242"/>
    </source>
</evidence>
<evidence type="ECO:0000259" key="4">
    <source>
        <dbReference type="PROSITE" id="PS51156"/>
    </source>
</evidence>
<evidence type="ECO:0000256" key="2">
    <source>
        <dbReference type="ARBA" id="ARBA00023163"/>
    </source>
</evidence>
<dbReference type="GO" id="GO:0000118">
    <property type="term" value="C:histone deacetylase complex"/>
    <property type="evidence" value="ECO:0007669"/>
    <property type="project" value="TreeGrafter"/>
</dbReference>
<evidence type="ECO:0000313" key="6">
    <source>
        <dbReference type="Proteomes" id="UP000053745"/>
    </source>
</evidence>
<keyword evidence="1" id="KW-0805">Transcription regulation</keyword>
<evidence type="ECO:0000256" key="1">
    <source>
        <dbReference type="ARBA" id="ARBA00023015"/>
    </source>
</evidence>
<gene>
    <name evidence="5" type="ORF">N323_04355</name>
</gene>
<evidence type="ECO:0000313" key="5">
    <source>
        <dbReference type="EMBL" id="KFP49604.1"/>
    </source>
</evidence>
<reference evidence="5 6" key="1">
    <citation type="submission" date="2014-04" db="EMBL/GenBank/DDBJ databases">
        <title>Genome evolution of avian class.</title>
        <authorList>
            <person name="Zhang G."/>
            <person name="Li C."/>
        </authorList>
    </citation>
    <scope>NUCLEOTIDE SEQUENCE [LARGE SCALE GENOMIC DNA]</scope>
    <source>
        <strain evidence="5">BGI_N323</strain>
    </source>
</reference>